<sequence>MAEGRPPRTQACDLVRIETTSGGQDDRFPLFRTGSGKSVTIKESSLRKAAAVLEGNGINKGDKITLDVGAKDEVFPMFSTGSGKLVTVKESSIRKAAAIFIGENMEKGSHLTNGQLQKTLEHKLDSSDYGQSPVKFQTAGGRFITPLKGSTSLLATGSSKPSTTESSCCGRISTRYPFQLKRKNLKDFFGGPPTCQDLSGSLPHEVSNMDADNAVTYRFYDASHHDEIGLEAFQKLCLMNWILPMAFFITLLLPQDADMCFSLDFPNGHLKTTGPVDSFRPKANSQNDDKELGVEESFCASTLCSGCNQTQATHSEINAAQQLIQAEQSILLNTSGDKEWVQSGDIDVLPNTAESKEQASMEAIVEDANLATPSSGSNILSSELNATQQPLLIAKEFAALKSTDDRLQVSFSDGDLRAFLDNQRSDVRQVGKFQPRNKSQPKKCSNRSPRGGRRIEKKLDFQRVWRILILSPNPKMFKNLSSGSMKEGLLQKMMKMMTLINHMDGSRSDDCHRDEDMPKPKRTKRKSKRQTNEIEKPTLKHKKAFEKPDYVVENSPKKKFPHATRRRRRQVLFLCPIMRTFFLERIKNNHSGEEANQNVQSTPKRLNYHSYMNRPQSSRWSKAETKLFYEVHRPVMKNDLEVVTKIQHRGGCRK</sequence>
<dbReference type="InterPro" id="IPR015525">
    <property type="entry name" value="BRCA2"/>
</dbReference>
<dbReference type="AlphaFoldDB" id="A0A9E7ERG2"/>
<feature type="region of interest" description="Disordered" evidence="4">
    <location>
        <begin position="503"/>
        <end position="536"/>
    </location>
</feature>
<keyword evidence="3" id="KW-0234">DNA repair</keyword>
<keyword evidence="6" id="KW-1185">Reference proteome</keyword>
<accession>A0A9E7ERG2</accession>
<dbReference type="GO" id="GO:0000724">
    <property type="term" value="P:double-strand break repair via homologous recombination"/>
    <property type="evidence" value="ECO:0007669"/>
    <property type="project" value="InterPro"/>
</dbReference>
<keyword evidence="1" id="KW-0677">Repeat</keyword>
<feature type="compositionally biased region" description="Basic residues" evidence="4">
    <location>
        <begin position="520"/>
        <end position="529"/>
    </location>
</feature>
<evidence type="ECO:0000313" key="5">
    <source>
        <dbReference type="EMBL" id="URD81442.1"/>
    </source>
</evidence>
<evidence type="ECO:0000256" key="3">
    <source>
        <dbReference type="ARBA" id="ARBA00023204"/>
    </source>
</evidence>
<evidence type="ECO:0000256" key="1">
    <source>
        <dbReference type="ARBA" id="ARBA00022737"/>
    </source>
</evidence>
<dbReference type="Pfam" id="PF00634">
    <property type="entry name" value="BRCA2"/>
    <property type="match status" value="2"/>
</dbReference>
<gene>
    <name evidence="5" type="ORF">MUK42_02927</name>
</gene>
<evidence type="ECO:0000313" key="6">
    <source>
        <dbReference type="Proteomes" id="UP001055439"/>
    </source>
</evidence>
<feature type="region of interest" description="Disordered" evidence="4">
    <location>
        <begin position="431"/>
        <end position="456"/>
    </location>
</feature>
<dbReference type="PANTHER" id="PTHR11289">
    <property type="entry name" value="BREAST CANCER TYPE 2 SUSCEPTIBILITY PROTEIN BRCA2"/>
    <property type="match status" value="1"/>
</dbReference>
<organism evidence="5 6">
    <name type="scientific">Musa troglodytarum</name>
    <name type="common">fe'i banana</name>
    <dbReference type="NCBI Taxonomy" id="320322"/>
    <lineage>
        <taxon>Eukaryota</taxon>
        <taxon>Viridiplantae</taxon>
        <taxon>Streptophyta</taxon>
        <taxon>Embryophyta</taxon>
        <taxon>Tracheophyta</taxon>
        <taxon>Spermatophyta</taxon>
        <taxon>Magnoliopsida</taxon>
        <taxon>Liliopsida</taxon>
        <taxon>Zingiberales</taxon>
        <taxon>Musaceae</taxon>
        <taxon>Musa</taxon>
    </lineage>
</organism>
<dbReference type="Proteomes" id="UP001055439">
    <property type="component" value="Chromosome 10"/>
</dbReference>
<feature type="compositionally biased region" description="Basic and acidic residues" evidence="4">
    <location>
        <begin position="504"/>
        <end position="519"/>
    </location>
</feature>
<evidence type="ECO:0000256" key="2">
    <source>
        <dbReference type="ARBA" id="ARBA00022763"/>
    </source>
</evidence>
<reference evidence="5" key="1">
    <citation type="submission" date="2022-05" db="EMBL/GenBank/DDBJ databases">
        <title>The Musa troglodytarum L. genome provides insights into the mechanism of non-climacteric behaviour and enrichment of carotenoids.</title>
        <authorList>
            <person name="Wang J."/>
        </authorList>
    </citation>
    <scope>NUCLEOTIDE SEQUENCE</scope>
    <source>
        <tissue evidence="5">Leaf</tissue>
    </source>
</reference>
<evidence type="ECO:0000256" key="4">
    <source>
        <dbReference type="SAM" id="MobiDB-lite"/>
    </source>
</evidence>
<dbReference type="PANTHER" id="PTHR11289:SF0">
    <property type="entry name" value="BREAST CANCER TYPE 2 SUSCEPTIBILITY PROTEIN"/>
    <property type="match status" value="1"/>
</dbReference>
<dbReference type="GO" id="GO:0006355">
    <property type="term" value="P:regulation of DNA-templated transcription"/>
    <property type="evidence" value="ECO:0007669"/>
    <property type="project" value="TreeGrafter"/>
</dbReference>
<dbReference type="OrthoDB" id="272624at2759"/>
<dbReference type="EMBL" id="CP097503">
    <property type="protein sequence ID" value="URD81442.1"/>
    <property type="molecule type" value="Genomic_DNA"/>
</dbReference>
<name>A0A9E7ERG2_9LILI</name>
<keyword evidence="2" id="KW-0227">DNA damage</keyword>
<dbReference type="InterPro" id="IPR002093">
    <property type="entry name" value="BRCA2_repeat"/>
</dbReference>
<protein>
    <submittedName>
        <fullName evidence="5">BRCA2, helical</fullName>
    </submittedName>
</protein>
<proteinExistence type="predicted"/>
<feature type="compositionally biased region" description="Basic residues" evidence="4">
    <location>
        <begin position="439"/>
        <end position="452"/>
    </location>
</feature>